<sequence length="524" mass="53946">MSEVATVANGLEQNWTGLAAIEAAAALGKQQNDLTAAHEEMLSVGVILHEAVAAFTAAQTELTAALEAARAANCTVEPDGTVTGPPMTEAEHHDIDAAEQRGILVEQIAARISQAVQAADEADTQFAARLNALAGNGHDGSGLNLATANSDLSRLVPGKSGPKAVNSWWNGLSAAEQQTFIHDQPGVYGNMNGIPAVARNEANRIYLGQLLNQFESMPQPLSAADQQKLDGFQAIQTTLDSWGKDNPPLFLLGIGSQGQGRGILAIGNPDRSTNVCAFVPGMTTTLTSIANGDLASAHRLFDSAELVAPSSTTSTIVWLGYDPPPGDPTDPHTLAVMGSWRGQAGGASYDQFLAGIRSTHGSTPLHLTALGHSYGSFTVGQAAQRPGGTGADDIILIGSPGTGAANASQLNVPAGHVWDGAAANDEVTQLPSKLNVGMDSVVGPVLGPAGTAALDNTVDPNQLWFGTDPASGQFGANRFSVANGAALPLLQAHSQYFDPGSSSLTNMAAIVTGDYAKVTLTQPR</sequence>
<comment type="caution">
    <text evidence="2">The sequence shown here is derived from an EMBL/GenBank/DDBJ whole genome shotgun (WGS) entry which is preliminary data.</text>
</comment>
<keyword evidence="3" id="KW-1185">Reference proteome</keyword>
<proteinExistence type="predicted"/>
<reference evidence="2" key="1">
    <citation type="submission" date="2020-11" db="EMBL/GenBank/DDBJ databases">
        <title>Isolation and identification of active actinomycetes.</title>
        <authorList>
            <person name="Yu B."/>
        </authorList>
    </citation>
    <scope>NUCLEOTIDE SEQUENCE</scope>
    <source>
        <strain evidence="2">NEAU-YB345</strain>
    </source>
</reference>
<dbReference type="InterPro" id="IPR010427">
    <property type="entry name" value="DUF1023"/>
</dbReference>
<evidence type="ECO:0000313" key="3">
    <source>
        <dbReference type="Proteomes" id="UP000657385"/>
    </source>
</evidence>
<dbReference type="Pfam" id="PF06259">
    <property type="entry name" value="Abhydrolase_8"/>
    <property type="match status" value="1"/>
</dbReference>
<organism evidence="2 3">
    <name type="scientific">Streptacidiphilus fuscans</name>
    <dbReference type="NCBI Taxonomy" id="2789292"/>
    <lineage>
        <taxon>Bacteria</taxon>
        <taxon>Bacillati</taxon>
        <taxon>Actinomycetota</taxon>
        <taxon>Actinomycetes</taxon>
        <taxon>Kitasatosporales</taxon>
        <taxon>Streptomycetaceae</taxon>
        <taxon>Streptacidiphilus</taxon>
    </lineage>
</organism>
<dbReference type="Proteomes" id="UP000657385">
    <property type="component" value="Unassembled WGS sequence"/>
</dbReference>
<evidence type="ECO:0000313" key="2">
    <source>
        <dbReference type="EMBL" id="MBF9070478.1"/>
    </source>
</evidence>
<protein>
    <recommendedName>
        <fullName evidence="1">DUF1023 domain-containing protein</fullName>
    </recommendedName>
</protein>
<name>A0A931BA05_9ACTN</name>
<dbReference type="RefSeq" id="WP_196195645.1">
    <property type="nucleotide sequence ID" value="NZ_JADPRT010000008.1"/>
</dbReference>
<feature type="domain" description="DUF1023" evidence="1">
    <location>
        <begin position="258"/>
        <end position="431"/>
    </location>
</feature>
<evidence type="ECO:0000259" key="1">
    <source>
        <dbReference type="Pfam" id="PF06259"/>
    </source>
</evidence>
<dbReference type="EMBL" id="JADPRT010000008">
    <property type="protein sequence ID" value="MBF9070478.1"/>
    <property type="molecule type" value="Genomic_DNA"/>
</dbReference>
<accession>A0A931BA05</accession>
<dbReference type="AlphaFoldDB" id="A0A931BA05"/>
<gene>
    <name evidence="2" type="ORF">I2501_20850</name>
</gene>